<accession>A0AAV5RPV0</accession>
<dbReference type="GO" id="GO:0008477">
    <property type="term" value="F:purine nucleosidase activity"/>
    <property type="evidence" value="ECO:0007669"/>
    <property type="project" value="TreeGrafter"/>
</dbReference>
<keyword evidence="6" id="KW-1185">Reference proteome</keyword>
<dbReference type="Gene3D" id="3.90.245.10">
    <property type="entry name" value="Ribonucleoside hydrolase-like"/>
    <property type="match status" value="1"/>
</dbReference>
<name>A0AAV5RPV0_STABA</name>
<dbReference type="SUPFAM" id="SSF53590">
    <property type="entry name" value="Nucleoside hydrolase"/>
    <property type="match status" value="1"/>
</dbReference>
<dbReference type="Pfam" id="PF01156">
    <property type="entry name" value="IU_nuc_hydro"/>
    <property type="match status" value="1"/>
</dbReference>
<dbReference type="EMBL" id="BTGC01000008">
    <property type="protein sequence ID" value="GMM52753.1"/>
    <property type="molecule type" value="Genomic_DNA"/>
</dbReference>
<dbReference type="InterPro" id="IPR036452">
    <property type="entry name" value="Ribo_hydro-like"/>
</dbReference>
<organism evidence="5 6">
    <name type="scientific">Starmerella bacillaris</name>
    <name type="common">Yeast</name>
    <name type="synonym">Candida zemplinina</name>
    <dbReference type="NCBI Taxonomy" id="1247836"/>
    <lineage>
        <taxon>Eukaryota</taxon>
        <taxon>Fungi</taxon>
        <taxon>Dikarya</taxon>
        <taxon>Ascomycota</taxon>
        <taxon>Saccharomycotina</taxon>
        <taxon>Dipodascomycetes</taxon>
        <taxon>Dipodascales</taxon>
        <taxon>Trichomonascaceae</taxon>
        <taxon>Starmerella</taxon>
    </lineage>
</organism>
<reference evidence="5 6" key="1">
    <citation type="journal article" date="2023" name="Elife">
        <title>Identification of key yeast species and microbe-microbe interactions impacting larval growth of Drosophila in the wild.</title>
        <authorList>
            <person name="Mure A."/>
            <person name="Sugiura Y."/>
            <person name="Maeda R."/>
            <person name="Honda K."/>
            <person name="Sakurai N."/>
            <person name="Takahashi Y."/>
            <person name="Watada M."/>
            <person name="Katoh T."/>
            <person name="Gotoh A."/>
            <person name="Gotoh Y."/>
            <person name="Taniguchi I."/>
            <person name="Nakamura K."/>
            <person name="Hayashi T."/>
            <person name="Katayama T."/>
            <person name="Uemura T."/>
            <person name="Hattori Y."/>
        </authorList>
    </citation>
    <scope>NUCLEOTIDE SEQUENCE [LARGE SCALE GENOMIC DNA]</scope>
    <source>
        <strain evidence="5 6">SB-73</strain>
    </source>
</reference>
<dbReference type="PANTHER" id="PTHR12304:SF56">
    <property type="entry name" value="HYDROLASE, PUTATIVE (AFU_ORTHOLOGUE AFUA_1G11790)-RELATED"/>
    <property type="match status" value="1"/>
</dbReference>
<dbReference type="GO" id="GO:0005829">
    <property type="term" value="C:cytosol"/>
    <property type="evidence" value="ECO:0007669"/>
    <property type="project" value="TreeGrafter"/>
</dbReference>
<dbReference type="PANTHER" id="PTHR12304">
    <property type="entry name" value="INOSINE-URIDINE PREFERRING NUCLEOSIDE HYDROLASE"/>
    <property type="match status" value="1"/>
</dbReference>
<comment type="similarity">
    <text evidence="1">Belongs to the IUNH family.</text>
</comment>
<evidence type="ECO:0000313" key="6">
    <source>
        <dbReference type="Proteomes" id="UP001362899"/>
    </source>
</evidence>
<evidence type="ECO:0000259" key="4">
    <source>
        <dbReference type="Pfam" id="PF01156"/>
    </source>
</evidence>
<evidence type="ECO:0000256" key="2">
    <source>
        <dbReference type="ARBA" id="ARBA00022801"/>
    </source>
</evidence>
<dbReference type="GO" id="GO:0006152">
    <property type="term" value="P:purine nucleoside catabolic process"/>
    <property type="evidence" value="ECO:0007669"/>
    <property type="project" value="TreeGrafter"/>
</dbReference>
<dbReference type="Proteomes" id="UP001362899">
    <property type="component" value="Unassembled WGS sequence"/>
</dbReference>
<keyword evidence="2" id="KW-0378">Hydrolase</keyword>
<evidence type="ECO:0000256" key="1">
    <source>
        <dbReference type="ARBA" id="ARBA00009176"/>
    </source>
</evidence>
<protein>
    <recommendedName>
        <fullName evidence="4">Inosine/uridine-preferring nucleoside hydrolase domain-containing protein</fullName>
    </recommendedName>
</protein>
<evidence type="ECO:0000313" key="5">
    <source>
        <dbReference type="EMBL" id="GMM52753.1"/>
    </source>
</evidence>
<dbReference type="InterPro" id="IPR023186">
    <property type="entry name" value="IUNH"/>
</dbReference>
<gene>
    <name evidence="5" type="ORF">DASB73_037160</name>
</gene>
<proteinExistence type="inferred from homology"/>
<dbReference type="AlphaFoldDB" id="A0AAV5RPV0"/>
<dbReference type="InterPro" id="IPR001910">
    <property type="entry name" value="Inosine/uridine_hydrolase_dom"/>
</dbReference>
<feature type="domain" description="Inosine/uridine-preferring nucleoside hydrolase" evidence="4">
    <location>
        <begin position="3"/>
        <end position="381"/>
    </location>
</feature>
<comment type="caution">
    <text evidence="5">The sequence shown here is derived from an EMBL/GenBank/DDBJ whole genome shotgun (WGS) entry which is preliminary data.</text>
</comment>
<evidence type="ECO:0000256" key="3">
    <source>
        <dbReference type="ARBA" id="ARBA00023295"/>
    </source>
</evidence>
<keyword evidence="3" id="KW-0326">Glycosidase</keyword>
<sequence length="420" mass="46332">MVLILDTDPGIDDMLALMLLLTTDVADTELRMISLTYGNCSLADTLRNVLSLFHIVQKENEWRKKANLSPFTNQRPIIHLGSSSALPTDNSRKFETTETLQDALNDTNEVNATDVHGSDGLAGIHSTNPEYDSDPEWFKLFYSDSKPTDDPNLPFKAGGNIPAWEAILDVLRSEPEDTVTIASIGPLTNLAKVAEADPVAFSKVKRVLSMGGALRTCGNVTPMAEFNVLADPLAAARVYALTSKNPEVTLPTGSPESLLKLPRPLKLTIFPLDITNQHTAKLADVHEILGAFIEAYPDCVLAKWVKVWYSNSFANYGKLVGLGADNANCELHDPVTAAYAINMFPNEWSLHREDVRVEHSGQWCMGKTVVDDRGRARSENNEHDIQKWLTVGEGNNVDIVDETPFVKTLSHILLERITKL</sequence>